<keyword evidence="6 14" id="KW-0812">Transmembrane</keyword>
<dbReference type="GO" id="GO:0008360">
    <property type="term" value="P:regulation of cell shape"/>
    <property type="evidence" value="ECO:0007669"/>
    <property type="project" value="UniProtKB-KW"/>
</dbReference>
<name>A0A6L9MUC7_9ALTE</name>
<proteinExistence type="inferred from homology"/>
<keyword evidence="16" id="KW-1185">Reference proteome</keyword>
<comment type="miscellaneous">
    <text evidence="14">Bacitracin is thought to be involved in the inhibition of peptidoglycan synthesis by sequestering undecaprenyl diphosphate, thereby reducing the pool of lipid carrier available.</text>
</comment>
<comment type="function">
    <text evidence="14">Catalyzes the dephosphorylation of undecaprenyl diphosphate (UPP). Confers resistance to bacitracin.</text>
</comment>
<gene>
    <name evidence="14" type="primary">uppP</name>
    <name evidence="15" type="ORF">GTW09_09935</name>
</gene>
<evidence type="ECO:0000256" key="14">
    <source>
        <dbReference type="HAMAP-Rule" id="MF_01006"/>
    </source>
</evidence>
<sequence length="266" mass="29276">MTLFEIIILAIIQGVTEFLPISSSGHLLLPAELFGWVSQGLAFDVAVHVGSLLAVMIYFRQEIAQMTVAWCTQGFSKQQSTDSKLAWYVIIATVPAVIVGFLMKGWIEENARTALVIAGTTIIFGLVLWYADATAKRTQELDKLTMKQAVWIGLAQVLALIPGTSRSGITMTAGLMLGLKREACARFSFLLSIPVILGAGLLATYDLIEANEAVDWQALMYGAIFSFISAYICIYLFLSWISRIGMLPFVLYRLALGTILLWFVFA</sequence>
<evidence type="ECO:0000256" key="9">
    <source>
        <dbReference type="ARBA" id="ARBA00023136"/>
    </source>
</evidence>
<evidence type="ECO:0000256" key="8">
    <source>
        <dbReference type="ARBA" id="ARBA00022989"/>
    </source>
</evidence>
<feature type="transmembrane region" description="Helical" evidence="14">
    <location>
        <begin position="151"/>
        <end position="177"/>
    </location>
</feature>
<evidence type="ECO:0000313" key="16">
    <source>
        <dbReference type="Proteomes" id="UP000478837"/>
    </source>
</evidence>
<dbReference type="GO" id="GO:0071555">
    <property type="term" value="P:cell wall organization"/>
    <property type="evidence" value="ECO:0007669"/>
    <property type="project" value="UniProtKB-KW"/>
</dbReference>
<dbReference type="GO" id="GO:0005886">
    <property type="term" value="C:plasma membrane"/>
    <property type="evidence" value="ECO:0007669"/>
    <property type="project" value="UniProtKB-SubCell"/>
</dbReference>
<dbReference type="PANTHER" id="PTHR30622:SF4">
    <property type="entry name" value="UNDECAPRENYL-DIPHOSPHATASE"/>
    <property type="match status" value="1"/>
</dbReference>
<comment type="caution">
    <text evidence="15">The sequence shown here is derived from an EMBL/GenBank/DDBJ whole genome shotgun (WGS) entry which is preliminary data.</text>
</comment>
<dbReference type="EMBL" id="JAAAWP010000005">
    <property type="protein sequence ID" value="NDW21839.1"/>
    <property type="molecule type" value="Genomic_DNA"/>
</dbReference>
<comment type="subcellular location">
    <subcellularLocation>
        <location evidence="1 14">Cell membrane</location>
        <topology evidence="1 14">Multi-pass membrane protein</topology>
    </subcellularLocation>
</comment>
<keyword evidence="10 14" id="KW-0046">Antibiotic resistance</keyword>
<dbReference type="EC" id="3.6.1.27" evidence="3 14"/>
<evidence type="ECO:0000256" key="13">
    <source>
        <dbReference type="ARBA" id="ARBA00047594"/>
    </source>
</evidence>
<accession>A0A6L9MUC7</accession>
<dbReference type="RefSeq" id="WP_163111756.1">
    <property type="nucleotide sequence ID" value="NZ_JAAAWP010000005.1"/>
</dbReference>
<dbReference type="PANTHER" id="PTHR30622">
    <property type="entry name" value="UNDECAPRENYL-DIPHOSPHATASE"/>
    <property type="match status" value="1"/>
</dbReference>
<dbReference type="Pfam" id="PF02673">
    <property type="entry name" value="BacA"/>
    <property type="match status" value="1"/>
</dbReference>
<evidence type="ECO:0000256" key="7">
    <source>
        <dbReference type="ARBA" id="ARBA00022801"/>
    </source>
</evidence>
<evidence type="ECO:0000256" key="6">
    <source>
        <dbReference type="ARBA" id="ARBA00022692"/>
    </source>
</evidence>
<dbReference type="Proteomes" id="UP000478837">
    <property type="component" value="Unassembled WGS sequence"/>
</dbReference>
<keyword evidence="14" id="KW-0961">Cell wall biogenesis/degradation</keyword>
<keyword evidence="8 14" id="KW-1133">Transmembrane helix</keyword>
<keyword evidence="9 14" id="KW-0472">Membrane</keyword>
<evidence type="ECO:0000256" key="4">
    <source>
        <dbReference type="ARBA" id="ARBA00021581"/>
    </source>
</evidence>
<dbReference type="HAMAP" id="MF_01006">
    <property type="entry name" value="Undec_diphosphatase"/>
    <property type="match status" value="1"/>
</dbReference>
<dbReference type="GO" id="GO:0050380">
    <property type="term" value="F:undecaprenyl-diphosphatase activity"/>
    <property type="evidence" value="ECO:0007669"/>
    <property type="project" value="UniProtKB-UniRule"/>
</dbReference>
<dbReference type="AlphaFoldDB" id="A0A6L9MUC7"/>
<evidence type="ECO:0000256" key="11">
    <source>
        <dbReference type="ARBA" id="ARBA00032707"/>
    </source>
</evidence>
<feature type="transmembrane region" description="Helical" evidence="14">
    <location>
        <begin position="220"/>
        <end position="238"/>
    </location>
</feature>
<protein>
    <recommendedName>
        <fullName evidence="4 14">Undecaprenyl-diphosphatase</fullName>
        <ecNumber evidence="3 14">3.6.1.27</ecNumber>
    </recommendedName>
    <alternativeName>
        <fullName evidence="12 14">Bacitracin resistance protein</fullName>
    </alternativeName>
    <alternativeName>
        <fullName evidence="11 14">Undecaprenyl pyrophosphate phosphatase</fullName>
    </alternativeName>
</protein>
<dbReference type="NCBIfam" id="NF001393">
    <property type="entry name" value="PRK00281.2-4"/>
    <property type="match status" value="1"/>
</dbReference>
<comment type="catalytic activity">
    <reaction evidence="13 14">
        <text>di-trans,octa-cis-undecaprenyl diphosphate + H2O = di-trans,octa-cis-undecaprenyl phosphate + phosphate + H(+)</text>
        <dbReference type="Rhea" id="RHEA:28094"/>
        <dbReference type="ChEBI" id="CHEBI:15377"/>
        <dbReference type="ChEBI" id="CHEBI:15378"/>
        <dbReference type="ChEBI" id="CHEBI:43474"/>
        <dbReference type="ChEBI" id="CHEBI:58405"/>
        <dbReference type="ChEBI" id="CHEBI:60392"/>
        <dbReference type="EC" id="3.6.1.27"/>
    </reaction>
</comment>
<comment type="similarity">
    <text evidence="2 14">Belongs to the UppP family.</text>
</comment>
<evidence type="ECO:0000256" key="10">
    <source>
        <dbReference type="ARBA" id="ARBA00023251"/>
    </source>
</evidence>
<feature type="transmembrane region" description="Helical" evidence="14">
    <location>
        <begin position="114"/>
        <end position="131"/>
    </location>
</feature>
<feature type="transmembrane region" description="Helical" evidence="14">
    <location>
        <begin position="6"/>
        <end position="29"/>
    </location>
</feature>
<feature type="transmembrane region" description="Helical" evidence="14">
    <location>
        <begin position="85"/>
        <end position="102"/>
    </location>
</feature>
<feature type="transmembrane region" description="Helical" evidence="14">
    <location>
        <begin position="245"/>
        <end position="265"/>
    </location>
</feature>
<organism evidence="15 16">
    <name type="scientific">Alteromonas hispanica</name>
    <dbReference type="NCBI Taxonomy" id="315421"/>
    <lineage>
        <taxon>Bacteria</taxon>
        <taxon>Pseudomonadati</taxon>
        <taxon>Pseudomonadota</taxon>
        <taxon>Gammaproteobacteria</taxon>
        <taxon>Alteromonadales</taxon>
        <taxon>Alteromonadaceae</taxon>
        <taxon>Alteromonas/Salinimonas group</taxon>
        <taxon>Alteromonas</taxon>
    </lineage>
</organism>
<dbReference type="NCBIfam" id="TIGR00753">
    <property type="entry name" value="undec_PP_bacA"/>
    <property type="match status" value="1"/>
</dbReference>
<evidence type="ECO:0000256" key="2">
    <source>
        <dbReference type="ARBA" id="ARBA00010621"/>
    </source>
</evidence>
<evidence type="ECO:0000256" key="1">
    <source>
        <dbReference type="ARBA" id="ARBA00004651"/>
    </source>
</evidence>
<dbReference type="InterPro" id="IPR003824">
    <property type="entry name" value="UppP"/>
</dbReference>
<keyword evidence="14" id="KW-0573">Peptidoglycan synthesis</keyword>
<evidence type="ECO:0000256" key="5">
    <source>
        <dbReference type="ARBA" id="ARBA00022475"/>
    </source>
</evidence>
<evidence type="ECO:0000256" key="3">
    <source>
        <dbReference type="ARBA" id="ARBA00012374"/>
    </source>
</evidence>
<keyword evidence="7 14" id="KW-0378">Hydrolase</keyword>
<dbReference type="GO" id="GO:0009252">
    <property type="term" value="P:peptidoglycan biosynthetic process"/>
    <property type="evidence" value="ECO:0007669"/>
    <property type="project" value="UniProtKB-KW"/>
</dbReference>
<dbReference type="GO" id="GO:0046677">
    <property type="term" value="P:response to antibiotic"/>
    <property type="evidence" value="ECO:0007669"/>
    <property type="project" value="UniProtKB-UniRule"/>
</dbReference>
<evidence type="ECO:0000313" key="15">
    <source>
        <dbReference type="EMBL" id="NDW21839.1"/>
    </source>
</evidence>
<keyword evidence="14" id="KW-0133">Cell shape</keyword>
<reference evidence="15 16" key="1">
    <citation type="submission" date="2020-01" db="EMBL/GenBank/DDBJ databases">
        <title>Genomes of bacteria type strains.</title>
        <authorList>
            <person name="Chen J."/>
            <person name="Zhu S."/>
            <person name="Yang J."/>
        </authorList>
    </citation>
    <scope>NUCLEOTIDE SEQUENCE [LARGE SCALE GENOMIC DNA]</scope>
    <source>
        <strain evidence="15 16">LMG 22958</strain>
    </source>
</reference>
<feature type="transmembrane region" description="Helical" evidence="14">
    <location>
        <begin position="189"/>
        <end position="208"/>
    </location>
</feature>
<keyword evidence="5 14" id="KW-1003">Cell membrane</keyword>
<evidence type="ECO:0000256" key="12">
    <source>
        <dbReference type="ARBA" id="ARBA00032932"/>
    </source>
</evidence>